<dbReference type="Gene3D" id="3.30.200.20">
    <property type="entry name" value="Phosphorylase Kinase, domain 1"/>
    <property type="match status" value="1"/>
</dbReference>
<dbReference type="GO" id="GO:0004674">
    <property type="term" value="F:protein serine/threonine kinase activity"/>
    <property type="evidence" value="ECO:0007669"/>
    <property type="project" value="UniProtKB-KW"/>
</dbReference>
<gene>
    <name evidence="11" type="ORF">EZS28_030835</name>
</gene>
<name>A0A5J4UT87_9EUKA</name>
<dbReference type="SUPFAM" id="SSF56112">
    <property type="entry name" value="Protein kinase-like (PK-like)"/>
    <property type="match status" value="1"/>
</dbReference>
<dbReference type="Proteomes" id="UP000324800">
    <property type="component" value="Unassembled WGS sequence"/>
</dbReference>
<comment type="catalytic activity">
    <reaction evidence="8">
        <text>L-seryl-[protein] + ATP = O-phospho-L-seryl-[protein] + ADP + H(+)</text>
        <dbReference type="Rhea" id="RHEA:17989"/>
        <dbReference type="Rhea" id="RHEA-COMP:9863"/>
        <dbReference type="Rhea" id="RHEA-COMP:11604"/>
        <dbReference type="ChEBI" id="CHEBI:15378"/>
        <dbReference type="ChEBI" id="CHEBI:29999"/>
        <dbReference type="ChEBI" id="CHEBI:30616"/>
        <dbReference type="ChEBI" id="CHEBI:83421"/>
        <dbReference type="ChEBI" id="CHEBI:456216"/>
        <dbReference type="EC" id="2.7.11.1"/>
    </reaction>
</comment>
<protein>
    <recommendedName>
        <fullName evidence="1">non-specific serine/threonine protein kinase</fullName>
        <ecNumber evidence="1">2.7.11.1</ecNumber>
    </recommendedName>
</protein>
<evidence type="ECO:0000256" key="1">
    <source>
        <dbReference type="ARBA" id="ARBA00012513"/>
    </source>
</evidence>
<dbReference type="InterPro" id="IPR000719">
    <property type="entry name" value="Prot_kinase_dom"/>
</dbReference>
<evidence type="ECO:0000313" key="11">
    <source>
        <dbReference type="EMBL" id="KAA6373638.1"/>
    </source>
</evidence>
<dbReference type="OrthoDB" id="1278353at2759"/>
<dbReference type="InterPro" id="IPR001245">
    <property type="entry name" value="Ser-Thr/Tyr_kinase_cat_dom"/>
</dbReference>
<evidence type="ECO:0000256" key="4">
    <source>
        <dbReference type="ARBA" id="ARBA00022741"/>
    </source>
</evidence>
<accession>A0A5J4UT87</accession>
<sequence length="583" mass="69575">MNGHIKTHDSNQQMLYHKTADLLPHIQLDIDSGYKSKDGQLLECPFCNTQCEMLDFHVKIRHKDFHPLFKHLLQYQQQFQDEIQEQERKGLLIRKKNDDLSDEYITKEKQEQMDSDEEAQRLEDIEFQKAAEEEELRQFEEYRQEKQREMLKRQDSLSYKQMILQNARREKVEMNERLQLLRQDCKEEQERFRRLFEGIPMDGEQNEDIEQRRRNELQVKIEAKQQRQQKIDQRMKERQQLQKKLAQNANQQAASSTIPQFSFSSDIPFNMDWKKSDFQELEVCGKYGLDNVHHIIEKRTQNHAVWKKMTYETEHDVELVNREVRKLREIYQIVFQSVSAQRDSSKFIHVVKPLGFFVDEEEHKAYLVMEYFENGDMRKYMDTMKRQRVSIRPKKVYEMIGSIANSLEQLHINGIIHCDLRPECILLTDEFEVKITNFTYSRQIHVGREFTTDLRATSLYQSPEFLRSKNIGKGINQKNEDNMKDDAEKLILMAAADIWSFGVIIYELLAHIHPFVDIKTEGYVQADVFIHRVVAEEPEELPKFYPKILRNLVMQMLSKDPTQRKSAKEIHDFAEVAAKLENE</sequence>
<keyword evidence="5" id="KW-0418">Kinase</keyword>
<evidence type="ECO:0000256" key="5">
    <source>
        <dbReference type="ARBA" id="ARBA00022777"/>
    </source>
</evidence>
<feature type="domain" description="Protein kinase" evidence="10">
    <location>
        <begin position="278"/>
        <end position="574"/>
    </location>
</feature>
<dbReference type="EC" id="2.7.11.1" evidence="1"/>
<keyword evidence="3" id="KW-0808">Transferase</keyword>
<dbReference type="GO" id="GO:0005524">
    <property type="term" value="F:ATP binding"/>
    <property type="evidence" value="ECO:0007669"/>
    <property type="project" value="UniProtKB-KW"/>
</dbReference>
<dbReference type="InterPro" id="IPR050660">
    <property type="entry name" value="NEK_Ser/Thr_kinase"/>
</dbReference>
<evidence type="ECO:0000256" key="9">
    <source>
        <dbReference type="SAM" id="MobiDB-lite"/>
    </source>
</evidence>
<dbReference type="PROSITE" id="PS50011">
    <property type="entry name" value="PROTEIN_KINASE_DOM"/>
    <property type="match status" value="1"/>
</dbReference>
<proteinExistence type="predicted"/>
<keyword evidence="2" id="KW-0723">Serine/threonine-protein kinase</keyword>
<reference evidence="11 12" key="1">
    <citation type="submission" date="2019-03" db="EMBL/GenBank/DDBJ databases">
        <title>Single cell metagenomics reveals metabolic interactions within the superorganism composed of flagellate Streblomastix strix and complex community of Bacteroidetes bacteria on its surface.</title>
        <authorList>
            <person name="Treitli S.C."/>
            <person name="Kolisko M."/>
            <person name="Husnik F."/>
            <person name="Keeling P."/>
            <person name="Hampl V."/>
        </authorList>
    </citation>
    <scope>NUCLEOTIDE SEQUENCE [LARGE SCALE GENOMIC DNA]</scope>
    <source>
        <strain evidence="11">ST1C</strain>
    </source>
</reference>
<keyword evidence="6" id="KW-0067">ATP-binding</keyword>
<evidence type="ECO:0000256" key="7">
    <source>
        <dbReference type="ARBA" id="ARBA00047899"/>
    </source>
</evidence>
<evidence type="ECO:0000256" key="3">
    <source>
        <dbReference type="ARBA" id="ARBA00022679"/>
    </source>
</evidence>
<dbReference type="EMBL" id="SNRW01012573">
    <property type="protein sequence ID" value="KAA6373638.1"/>
    <property type="molecule type" value="Genomic_DNA"/>
</dbReference>
<feature type="region of interest" description="Disordered" evidence="9">
    <location>
        <begin position="227"/>
        <end position="257"/>
    </location>
</feature>
<dbReference type="InterPro" id="IPR011009">
    <property type="entry name" value="Kinase-like_dom_sf"/>
</dbReference>
<dbReference type="PANTHER" id="PTHR43671">
    <property type="entry name" value="SERINE/THREONINE-PROTEIN KINASE NEK"/>
    <property type="match status" value="1"/>
</dbReference>
<evidence type="ECO:0000313" key="12">
    <source>
        <dbReference type="Proteomes" id="UP000324800"/>
    </source>
</evidence>
<organism evidence="11 12">
    <name type="scientific">Streblomastix strix</name>
    <dbReference type="NCBI Taxonomy" id="222440"/>
    <lineage>
        <taxon>Eukaryota</taxon>
        <taxon>Metamonada</taxon>
        <taxon>Preaxostyla</taxon>
        <taxon>Oxymonadida</taxon>
        <taxon>Streblomastigidae</taxon>
        <taxon>Streblomastix</taxon>
    </lineage>
</organism>
<dbReference type="Gene3D" id="1.10.510.10">
    <property type="entry name" value="Transferase(Phosphotransferase) domain 1"/>
    <property type="match status" value="1"/>
</dbReference>
<keyword evidence="4" id="KW-0547">Nucleotide-binding</keyword>
<dbReference type="AlphaFoldDB" id="A0A5J4UT87"/>
<evidence type="ECO:0000256" key="8">
    <source>
        <dbReference type="ARBA" id="ARBA00048679"/>
    </source>
</evidence>
<dbReference type="PANTHER" id="PTHR43671:SF98">
    <property type="entry name" value="SERINE_THREONINE-PROTEIN KINASE NEK11"/>
    <property type="match status" value="1"/>
</dbReference>
<evidence type="ECO:0000256" key="2">
    <source>
        <dbReference type="ARBA" id="ARBA00022527"/>
    </source>
</evidence>
<evidence type="ECO:0000259" key="10">
    <source>
        <dbReference type="PROSITE" id="PS50011"/>
    </source>
</evidence>
<comment type="catalytic activity">
    <reaction evidence="7">
        <text>L-threonyl-[protein] + ATP = O-phospho-L-threonyl-[protein] + ADP + H(+)</text>
        <dbReference type="Rhea" id="RHEA:46608"/>
        <dbReference type="Rhea" id="RHEA-COMP:11060"/>
        <dbReference type="Rhea" id="RHEA-COMP:11605"/>
        <dbReference type="ChEBI" id="CHEBI:15378"/>
        <dbReference type="ChEBI" id="CHEBI:30013"/>
        <dbReference type="ChEBI" id="CHEBI:30616"/>
        <dbReference type="ChEBI" id="CHEBI:61977"/>
        <dbReference type="ChEBI" id="CHEBI:456216"/>
        <dbReference type="EC" id="2.7.11.1"/>
    </reaction>
</comment>
<dbReference type="Pfam" id="PF07714">
    <property type="entry name" value="PK_Tyr_Ser-Thr"/>
    <property type="match status" value="1"/>
</dbReference>
<feature type="compositionally biased region" description="Basic and acidic residues" evidence="9">
    <location>
        <begin position="227"/>
        <end position="240"/>
    </location>
</feature>
<evidence type="ECO:0000256" key="6">
    <source>
        <dbReference type="ARBA" id="ARBA00022840"/>
    </source>
</evidence>
<feature type="compositionally biased region" description="Low complexity" evidence="9">
    <location>
        <begin position="242"/>
        <end position="254"/>
    </location>
</feature>
<comment type="caution">
    <text evidence="11">The sequence shown here is derived from an EMBL/GenBank/DDBJ whole genome shotgun (WGS) entry which is preliminary data.</text>
</comment>